<keyword evidence="1" id="KW-0217">Developmental protein</keyword>
<keyword evidence="9" id="KW-1185">Reference proteome</keyword>
<reference evidence="8 9" key="1">
    <citation type="submission" date="2022-05" db="EMBL/GenBank/DDBJ databases">
        <authorList>
            <consortium name="Genoscope - CEA"/>
            <person name="William W."/>
        </authorList>
    </citation>
    <scope>NUCLEOTIDE SEQUENCE [LARGE SCALE GENOMIC DNA]</scope>
</reference>
<evidence type="ECO:0000256" key="2">
    <source>
        <dbReference type="ARBA" id="ARBA00023157"/>
    </source>
</evidence>
<evidence type="ECO:0000256" key="3">
    <source>
        <dbReference type="PROSITE-ProRule" id="PRU00090"/>
    </source>
</evidence>
<accession>A0ABN8RTP7</accession>
<comment type="caution">
    <text evidence="8">The sequence shown here is derived from an EMBL/GenBank/DDBJ whole genome shotgun (WGS) entry which is preliminary data.</text>
</comment>
<evidence type="ECO:0000256" key="4">
    <source>
        <dbReference type="SAM" id="MobiDB-lite"/>
    </source>
</evidence>
<gene>
    <name evidence="8" type="ORF">PEVE_00014042</name>
</gene>
<feature type="transmembrane region" description="Helical" evidence="5">
    <location>
        <begin position="302"/>
        <end position="325"/>
    </location>
</feature>
<keyword evidence="5" id="KW-0812">Transmembrane</keyword>
<dbReference type="Gene3D" id="1.10.2000.10">
    <property type="entry name" value="Frizzled cysteine-rich domain"/>
    <property type="match status" value="2"/>
</dbReference>
<dbReference type="Proteomes" id="UP001159427">
    <property type="component" value="Unassembled WGS sequence"/>
</dbReference>
<dbReference type="EMBL" id="CALNXI010002048">
    <property type="protein sequence ID" value="CAH3182169.1"/>
    <property type="molecule type" value="Genomic_DNA"/>
</dbReference>
<evidence type="ECO:0000259" key="7">
    <source>
        <dbReference type="PROSITE" id="PS50038"/>
    </source>
</evidence>
<feature type="domain" description="FZ" evidence="7">
    <location>
        <begin position="22"/>
        <end position="143"/>
    </location>
</feature>
<comment type="caution">
    <text evidence="3">Lacks conserved residue(s) required for the propagation of feature annotation.</text>
</comment>
<evidence type="ECO:0000256" key="1">
    <source>
        <dbReference type="ARBA" id="ARBA00022473"/>
    </source>
</evidence>
<feature type="region of interest" description="Disordered" evidence="4">
    <location>
        <begin position="336"/>
        <end position="360"/>
    </location>
</feature>
<dbReference type="InterPro" id="IPR020067">
    <property type="entry name" value="Frizzled_dom"/>
</dbReference>
<feature type="signal peptide" evidence="6">
    <location>
        <begin position="1"/>
        <end position="21"/>
    </location>
</feature>
<protein>
    <recommendedName>
        <fullName evidence="7">FZ domain-containing protein</fullName>
    </recommendedName>
</protein>
<dbReference type="SMART" id="SM00063">
    <property type="entry name" value="FRI"/>
    <property type="match status" value="1"/>
</dbReference>
<evidence type="ECO:0000256" key="6">
    <source>
        <dbReference type="SAM" id="SignalP"/>
    </source>
</evidence>
<keyword evidence="5" id="KW-0472">Membrane</keyword>
<evidence type="ECO:0000313" key="8">
    <source>
        <dbReference type="EMBL" id="CAH3182169.1"/>
    </source>
</evidence>
<dbReference type="Pfam" id="PF01392">
    <property type="entry name" value="Fz"/>
    <property type="match status" value="1"/>
</dbReference>
<keyword evidence="5" id="KW-1133">Transmembrane helix</keyword>
<feature type="disulfide bond" evidence="3">
    <location>
        <begin position="74"/>
        <end position="112"/>
    </location>
</feature>
<dbReference type="PANTHER" id="PTHR11309:SF126">
    <property type="entry name" value="FRIZZLED-2"/>
    <property type="match status" value="1"/>
</dbReference>
<organism evidence="8 9">
    <name type="scientific">Porites evermanni</name>
    <dbReference type="NCBI Taxonomy" id="104178"/>
    <lineage>
        <taxon>Eukaryota</taxon>
        <taxon>Metazoa</taxon>
        <taxon>Cnidaria</taxon>
        <taxon>Anthozoa</taxon>
        <taxon>Hexacorallia</taxon>
        <taxon>Scleractinia</taxon>
        <taxon>Fungiina</taxon>
        <taxon>Poritidae</taxon>
        <taxon>Porites</taxon>
    </lineage>
</organism>
<dbReference type="PANTHER" id="PTHR11309">
    <property type="entry name" value="FRIZZLED"/>
    <property type="match status" value="1"/>
</dbReference>
<feature type="compositionally biased region" description="Polar residues" evidence="4">
    <location>
        <begin position="336"/>
        <end position="347"/>
    </location>
</feature>
<feature type="chain" id="PRO_5047085549" description="FZ domain-containing protein" evidence="6">
    <location>
        <begin position="22"/>
        <end position="360"/>
    </location>
</feature>
<dbReference type="CDD" id="cd07066">
    <property type="entry name" value="CRD_FZ"/>
    <property type="match status" value="1"/>
</dbReference>
<keyword evidence="6" id="KW-0732">Signal</keyword>
<name>A0ABN8RTP7_9CNID</name>
<dbReference type="InterPro" id="IPR015526">
    <property type="entry name" value="Frizzled/SFRP"/>
</dbReference>
<dbReference type="PROSITE" id="PS50038">
    <property type="entry name" value="FZ"/>
    <property type="match status" value="1"/>
</dbReference>
<keyword evidence="2 3" id="KW-1015">Disulfide bond</keyword>
<sequence>MTVKFLVYAVIMCLAIPFSRSQSDRKCRPLNAEKFPNCFKAGFHSTSLYLADNSYYEERYSKIIKNITEKLGGCSNYTSYILCSLYVPRCKESMTGPWLPCREVCEEFSRGCSDQMNSEGLNWLKPLCNLLPVNGTNSDCFEPPNFKPSAKPDSSLVCNETVFNKKCQQAGCKKTFVSETTQAQLQNKLIASMEKLNSSVKNETCKAILRKLSCASYTPPCKEKKFFTLCNWRCRKLFDDCPWVFNLTEVSVTEVSQVVSSYCAEPAQGNATSGFCELTRWPSARHWSKGERPKKLPSSFPAGLIAALVLVPLCAICFIYVAVILRRRYEQKKSGYTQQRSTYTEPQIGTGEHDINNLPM</sequence>
<proteinExistence type="predicted"/>
<dbReference type="InterPro" id="IPR036790">
    <property type="entry name" value="Frizzled_dom_sf"/>
</dbReference>
<evidence type="ECO:0000313" key="9">
    <source>
        <dbReference type="Proteomes" id="UP001159427"/>
    </source>
</evidence>
<feature type="compositionally biased region" description="Basic and acidic residues" evidence="4">
    <location>
        <begin position="351"/>
        <end position="360"/>
    </location>
</feature>
<evidence type="ECO:0000256" key="5">
    <source>
        <dbReference type="SAM" id="Phobius"/>
    </source>
</evidence>
<dbReference type="SUPFAM" id="SSF63501">
    <property type="entry name" value="Frizzled cysteine-rich domain"/>
    <property type="match status" value="2"/>
</dbReference>